<evidence type="ECO:0000256" key="12">
    <source>
        <dbReference type="ARBA" id="ARBA00022723"/>
    </source>
</evidence>
<keyword evidence="11" id="KW-0028">Amino-acid biosynthesis</keyword>
<dbReference type="GO" id="GO:0046872">
    <property type="term" value="F:metal ion binding"/>
    <property type="evidence" value="ECO:0007669"/>
    <property type="project" value="UniProtKB-KW"/>
</dbReference>
<evidence type="ECO:0000259" key="21">
    <source>
        <dbReference type="Pfam" id="PF24621"/>
    </source>
</evidence>
<dbReference type="FunFam" id="3.40.50.1970:FF:000007">
    <property type="entry name" value="Pentafunctional AROM polypeptide"/>
    <property type="match status" value="1"/>
</dbReference>
<dbReference type="GO" id="GO:0000166">
    <property type="term" value="F:nucleotide binding"/>
    <property type="evidence" value="ECO:0007669"/>
    <property type="project" value="UniProtKB-KW"/>
</dbReference>
<evidence type="ECO:0000256" key="19">
    <source>
        <dbReference type="NCBIfam" id="TIGR01357"/>
    </source>
</evidence>
<comment type="cofactor">
    <cofactor evidence="3">
        <name>Co(2+)</name>
        <dbReference type="ChEBI" id="CHEBI:48828"/>
    </cofactor>
</comment>
<gene>
    <name evidence="22" type="primary">aroB</name>
    <name evidence="22" type="ORF">HF320_04365</name>
</gene>
<evidence type="ECO:0000256" key="8">
    <source>
        <dbReference type="ARBA" id="ARBA00013031"/>
    </source>
</evidence>
<evidence type="ECO:0000256" key="17">
    <source>
        <dbReference type="ARBA" id="ARBA00023239"/>
    </source>
</evidence>
<evidence type="ECO:0000256" key="2">
    <source>
        <dbReference type="ARBA" id="ARBA00001911"/>
    </source>
</evidence>
<comment type="cofactor">
    <cofactor evidence="2">
        <name>NAD(+)</name>
        <dbReference type="ChEBI" id="CHEBI:57540"/>
    </cofactor>
</comment>
<dbReference type="SUPFAM" id="SSF56796">
    <property type="entry name" value="Dehydroquinate synthase-like"/>
    <property type="match status" value="1"/>
</dbReference>
<feature type="domain" description="3-dehydroquinate synthase N-terminal" evidence="20">
    <location>
        <begin position="69"/>
        <end position="177"/>
    </location>
</feature>
<evidence type="ECO:0000256" key="6">
    <source>
        <dbReference type="ARBA" id="ARBA00004661"/>
    </source>
</evidence>
<evidence type="ECO:0000256" key="18">
    <source>
        <dbReference type="ARBA" id="ARBA00023285"/>
    </source>
</evidence>
<evidence type="ECO:0000256" key="11">
    <source>
        <dbReference type="ARBA" id="ARBA00022605"/>
    </source>
</evidence>
<name>A0A7X9YI67_9ACTN</name>
<dbReference type="InterPro" id="IPR030963">
    <property type="entry name" value="DHQ_synth_fam"/>
</dbReference>
<comment type="caution">
    <text evidence="22">The sequence shown here is derived from an EMBL/GenBank/DDBJ whole genome shotgun (WGS) entry which is preliminary data.</text>
</comment>
<keyword evidence="12" id="KW-0479">Metal-binding</keyword>
<evidence type="ECO:0000256" key="4">
    <source>
        <dbReference type="ARBA" id="ARBA00001947"/>
    </source>
</evidence>
<organism evidence="22 23">
    <name type="scientific">Collinsella acetigenes</name>
    <dbReference type="NCBI Taxonomy" id="2713419"/>
    <lineage>
        <taxon>Bacteria</taxon>
        <taxon>Bacillati</taxon>
        <taxon>Actinomycetota</taxon>
        <taxon>Coriobacteriia</taxon>
        <taxon>Coriobacteriales</taxon>
        <taxon>Coriobacteriaceae</taxon>
        <taxon>Collinsella</taxon>
    </lineage>
</organism>
<comment type="similarity">
    <text evidence="7">Belongs to the sugar phosphate cyclases superfamily. Dehydroquinate synthase family.</text>
</comment>
<dbReference type="InterPro" id="IPR016037">
    <property type="entry name" value="DHQ_synth_AroB"/>
</dbReference>
<keyword evidence="18" id="KW-0170">Cobalt</keyword>
<keyword evidence="13" id="KW-0547">Nucleotide-binding</keyword>
<dbReference type="GO" id="GO:0008652">
    <property type="term" value="P:amino acid biosynthetic process"/>
    <property type="evidence" value="ECO:0007669"/>
    <property type="project" value="UniProtKB-KW"/>
</dbReference>
<dbReference type="NCBIfam" id="TIGR01357">
    <property type="entry name" value="aroB"/>
    <property type="match status" value="1"/>
</dbReference>
<dbReference type="PANTHER" id="PTHR43622:SF7">
    <property type="entry name" value="3-DEHYDROQUINATE SYNTHASE, CHLOROPLASTIC"/>
    <property type="match status" value="1"/>
</dbReference>
<keyword evidence="14" id="KW-0862">Zinc</keyword>
<evidence type="ECO:0000256" key="7">
    <source>
        <dbReference type="ARBA" id="ARBA00005412"/>
    </source>
</evidence>
<reference evidence="22 23" key="1">
    <citation type="submission" date="2020-04" db="EMBL/GenBank/DDBJ databases">
        <title>Collinsella sp. KGMB02528 nov., an anaerobic actinobacterium isolated from human feces.</title>
        <authorList>
            <person name="Han K.-I."/>
            <person name="Eom M.K."/>
            <person name="Kim J.-S."/>
            <person name="Lee K.C."/>
            <person name="Suh M.K."/>
            <person name="Park S.-H."/>
            <person name="Lee J.H."/>
            <person name="Kang S.W."/>
            <person name="Park J.-E."/>
            <person name="Oh B.S."/>
            <person name="Yu S.Y."/>
            <person name="Choi S.-H."/>
            <person name="Lee D.H."/>
            <person name="Yoon H."/>
            <person name="Kim B.-Y."/>
            <person name="Lee J.H."/>
            <person name="Lee J.-S."/>
        </authorList>
    </citation>
    <scope>NUCLEOTIDE SEQUENCE [LARGE SCALE GENOMIC DNA]</scope>
    <source>
        <strain evidence="22 23">KGMB02528</strain>
    </source>
</reference>
<protein>
    <recommendedName>
        <fullName evidence="9 19">3-dehydroquinate synthase</fullName>
        <ecNumber evidence="8 19">4.2.3.4</ecNumber>
    </recommendedName>
</protein>
<evidence type="ECO:0000256" key="15">
    <source>
        <dbReference type="ARBA" id="ARBA00023027"/>
    </source>
</evidence>
<evidence type="ECO:0000256" key="13">
    <source>
        <dbReference type="ARBA" id="ARBA00022741"/>
    </source>
</evidence>
<comment type="pathway">
    <text evidence="6">Metabolic intermediate biosynthesis; chorismate biosynthesis; chorismate from D-erythrose 4-phosphate and phosphoenolpyruvate: step 2/7.</text>
</comment>
<dbReference type="Proteomes" id="UP000546970">
    <property type="component" value="Unassembled WGS sequence"/>
</dbReference>
<dbReference type="GO" id="GO:0003856">
    <property type="term" value="F:3-dehydroquinate synthase activity"/>
    <property type="evidence" value="ECO:0007669"/>
    <property type="project" value="UniProtKB-UniRule"/>
</dbReference>
<evidence type="ECO:0000256" key="3">
    <source>
        <dbReference type="ARBA" id="ARBA00001941"/>
    </source>
</evidence>
<evidence type="ECO:0000313" key="22">
    <source>
        <dbReference type="EMBL" id="NMF55564.1"/>
    </source>
</evidence>
<dbReference type="PANTHER" id="PTHR43622">
    <property type="entry name" value="3-DEHYDROQUINATE SYNTHASE"/>
    <property type="match status" value="1"/>
</dbReference>
<evidence type="ECO:0000256" key="16">
    <source>
        <dbReference type="ARBA" id="ARBA00023141"/>
    </source>
</evidence>
<dbReference type="CDD" id="cd08195">
    <property type="entry name" value="DHQS"/>
    <property type="match status" value="1"/>
</dbReference>
<sequence length="357" mass="37843">MQTIEVATSSRTYNVHIASGLLPRVGEIARSTAGGSRAMVVSNTDVAPLYSAAVLESLSAAGYKTDIHVVESNETVKNMSELALLLEHCAEAELTRDDLVVALGGGVVGDLAGFAAATYMRGCKLVQVPTSLLAMVDSSVGGKTAVDLAHGKNLAGAFFQPRAVVASVEALDTIAPDLFADSCGEVIKYGVMSDPGLFVSLEKTPLTESRDDHERLEGVIARCVEIKRDVVSNDECERGLRQTLNLGHTIGHAVESANEYRLGHGSSVAAGMCIMARACAKRGWCDRDVAHRIEAAVAAHGLPTSTDFDADTLFRHAKADKKRHGDTMNIVAIEAIGSVSIKTLPLDEFRTLIEQGL</sequence>
<dbReference type="InterPro" id="IPR030960">
    <property type="entry name" value="DHQS/DOIS_N"/>
</dbReference>
<dbReference type="Pfam" id="PF01761">
    <property type="entry name" value="DHQ_synthase"/>
    <property type="match status" value="1"/>
</dbReference>
<comment type="cofactor">
    <cofactor evidence="4">
        <name>Zn(2+)</name>
        <dbReference type="ChEBI" id="CHEBI:29105"/>
    </cofactor>
</comment>
<dbReference type="Gene3D" id="1.20.1090.10">
    <property type="entry name" value="Dehydroquinate synthase-like - alpha domain"/>
    <property type="match status" value="1"/>
</dbReference>
<evidence type="ECO:0000256" key="14">
    <source>
        <dbReference type="ARBA" id="ARBA00022833"/>
    </source>
</evidence>
<dbReference type="EC" id="4.2.3.4" evidence="8 19"/>
<comment type="subcellular location">
    <subcellularLocation>
        <location evidence="5">Cytoplasm</location>
    </subcellularLocation>
</comment>
<keyword evidence="16" id="KW-0057">Aromatic amino acid biosynthesis</keyword>
<dbReference type="EMBL" id="JABBCP010000002">
    <property type="protein sequence ID" value="NMF55564.1"/>
    <property type="molecule type" value="Genomic_DNA"/>
</dbReference>
<dbReference type="InterPro" id="IPR056179">
    <property type="entry name" value="DHQS_C"/>
</dbReference>
<dbReference type="InterPro" id="IPR050071">
    <property type="entry name" value="Dehydroquinate_synthase"/>
</dbReference>
<feature type="domain" description="3-dehydroquinate synthase C-terminal" evidence="21">
    <location>
        <begin position="183"/>
        <end position="322"/>
    </location>
</feature>
<dbReference type="GO" id="GO:0005737">
    <property type="term" value="C:cytoplasm"/>
    <property type="evidence" value="ECO:0007669"/>
    <property type="project" value="UniProtKB-SubCell"/>
</dbReference>
<proteinExistence type="inferred from homology"/>
<dbReference type="GO" id="GO:0009073">
    <property type="term" value="P:aromatic amino acid family biosynthetic process"/>
    <property type="evidence" value="ECO:0007669"/>
    <property type="project" value="UniProtKB-KW"/>
</dbReference>
<keyword evidence="10" id="KW-0963">Cytoplasm</keyword>
<dbReference type="PIRSF" id="PIRSF001455">
    <property type="entry name" value="DHQ_synth"/>
    <property type="match status" value="1"/>
</dbReference>
<dbReference type="GO" id="GO:0009423">
    <property type="term" value="P:chorismate biosynthetic process"/>
    <property type="evidence" value="ECO:0007669"/>
    <property type="project" value="UniProtKB-UniRule"/>
</dbReference>
<evidence type="ECO:0000256" key="10">
    <source>
        <dbReference type="ARBA" id="ARBA00022490"/>
    </source>
</evidence>
<evidence type="ECO:0000256" key="1">
    <source>
        <dbReference type="ARBA" id="ARBA00001393"/>
    </source>
</evidence>
<comment type="catalytic activity">
    <reaction evidence="1">
        <text>7-phospho-2-dehydro-3-deoxy-D-arabino-heptonate = 3-dehydroquinate + phosphate</text>
        <dbReference type="Rhea" id="RHEA:21968"/>
        <dbReference type="ChEBI" id="CHEBI:32364"/>
        <dbReference type="ChEBI" id="CHEBI:43474"/>
        <dbReference type="ChEBI" id="CHEBI:58394"/>
        <dbReference type="EC" id="4.2.3.4"/>
    </reaction>
</comment>
<dbReference type="Gene3D" id="3.40.50.1970">
    <property type="match status" value="1"/>
</dbReference>
<keyword evidence="23" id="KW-1185">Reference proteome</keyword>
<evidence type="ECO:0000313" key="23">
    <source>
        <dbReference type="Proteomes" id="UP000546970"/>
    </source>
</evidence>
<accession>A0A7X9YI67</accession>
<dbReference type="AlphaFoldDB" id="A0A7X9YI67"/>
<evidence type="ECO:0000259" key="20">
    <source>
        <dbReference type="Pfam" id="PF01761"/>
    </source>
</evidence>
<keyword evidence="15" id="KW-0520">NAD</keyword>
<keyword evidence="17 22" id="KW-0456">Lyase</keyword>
<dbReference type="Pfam" id="PF24621">
    <property type="entry name" value="DHQS_C"/>
    <property type="match status" value="1"/>
</dbReference>
<evidence type="ECO:0000256" key="9">
    <source>
        <dbReference type="ARBA" id="ARBA00017684"/>
    </source>
</evidence>
<dbReference type="RefSeq" id="WP_169277217.1">
    <property type="nucleotide sequence ID" value="NZ_JABBCP010000002.1"/>
</dbReference>
<evidence type="ECO:0000256" key="5">
    <source>
        <dbReference type="ARBA" id="ARBA00004496"/>
    </source>
</evidence>